<reference evidence="2 3" key="1">
    <citation type="journal article" date="2015" name="Genome Announc.">
        <title>Expanding the biotechnology potential of lactobacilli through comparative genomics of 213 strains and associated genera.</title>
        <authorList>
            <person name="Sun Z."/>
            <person name="Harris H.M."/>
            <person name="McCann A."/>
            <person name="Guo C."/>
            <person name="Argimon S."/>
            <person name="Zhang W."/>
            <person name="Yang X."/>
            <person name="Jeffery I.B."/>
            <person name="Cooney J.C."/>
            <person name="Kagawa T.F."/>
            <person name="Liu W."/>
            <person name="Song Y."/>
            <person name="Salvetti E."/>
            <person name="Wrobel A."/>
            <person name="Rasinkangas P."/>
            <person name="Parkhill J."/>
            <person name="Rea M.C."/>
            <person name="O'Sullivan O."/>
            <person name="Ritari J."/>
            <person name="Douillard F.P."/>
            <person name="Paul Ross R."/>
            <person name="Yang R."/>
            <person name="Briner A.E."/>
            <person name="Felis G.E."/>
            <person name="de Vos W.M."/>
            <person name="Barrangou R."/>
            <person name="Klaenhammer T.R."/>
            <person name="Caufield P.W."/>
            <person name="Cui Y."/>
            <person name="Zhang H."/>
            <person name="O'Toole P.W."/>
        </authorList>
    </citation>
    <scope>NUCLEOTIDE SEQUENCE [LARGE SCALE GENOMIC DNA]</scope>
    <source>
        <strain evidence="2 3">DSM 15354</strain>
    </source>
</reference>
<comment type="caution">
    <text evidence="2">The sequence shown here is derived from an EMBL/GenBank/DDBJ whole genome shotgun (WGS) entry which is preliminary data.</text>
</comment>
<evidence type="ECO:0000313" key="3">
    <source>
        <dbReference type="Proteomes" id="UP000051931"/>
    </source>
</evidence>
<proteinExistence type="predicted"/>
<dbReference type="OrthoDB" id="9814075at2"/>
<evidence type="ECO:0000313" key="2">
    <source>
        <dbReference type="EMBL" id="KRL61848.1"/>
    </source>
</evidence>
<dbReference type="STRING" id="1122152.GCA_000425905_01264"/>
<dbReference type="PATRIC" id="fig|1122152.4.peg.466"/>
<dbReference type="EMBL" id="AZFB01000017">
    <property type="protein sequence ID" value="KRL61848.1"/>
    <property type="molecule type" value="Genomic_DNA"/>
</dbReference>
<keyword evidence="3" id="KW-1185">Reference proteome</keyword>
<accession>A0A0R1S6H6</accession>
<dbReference type="GO" id="GO:0016491">
    <property type="term" value="F:oxidoreductase activity"/>
    <property type="evidence" value="ECO:0007669"/>
    <property type="project" value="InterPro"/>
</dbReference>
<dbReference type="AlphaFoldDB" id="A0A0R1S6H6"/>
<dbReference type="eggNOG" id="COG0778">
    <property type="taxonomic scope" value="Bacteria"/>
</dbReference>
<dbReference type="RefSeq" id="WP_051237959.1">
    <property type="nucleotide sequence ID" value="NZ_AUEI01000011.1"/>
</dbReference>
<dbReference type="Gene3D" id="3.40.109.10">
    <property type="entry name" value="NADH Oxidase"/>
    <property type="match status" value="1"/>
</dbReference>
<dbReference type="Pfam" id="PF14512">
    <property type="entry name" value="TM1586_NiRdase"/>
    <property type="match status" value="1"/>
</dbReference>
<sequence length="682" mass="78962">MEAINAEVKQAFEAFFTEEENWHVVAFSSSNSLMGNSYYVYLYRQERIYAFRISDHPSSYRYIQGYNEISYRPPLQIRDIYQALQKLDLNNLASSHPFGKIELLLLRMIQSSTSKSHHTNFYLYKNEIRLQRHARSYPKIIIDPVLVKKMHLLEHLRLINRADTNSLYVTPSGNDLLDLGKLFDRKNDFSDLYDWEDILSYFNKDNLLYGKPSIYKKNLMTSNSKLAKKLVRGYSTPLDRKFSQITKELRPDSIFKFKNDAAWQDFVLDNVNRYLGAKFDILTVARLTGKRVIVQYFDQSGLYSVLLTAELNDSETEFFTAIIPIELDSQDRDKIVKKLKQTNFRQGKRNLKWIQFVWLKIVDICSSQPNLLSVNDDGTVSVKYGTDSYDFGPANGKYIFNLMGLGWVKKDDTSLVISDLGKKCLHNFALLAKTKPVRWQEELDKLSFDNLLAEFQTNYEASRVAEVKTMIGATKKRRTVRKFKKDAVAVNKLDALYERVAFLNKKYGVHIKIVEGQADAIPWYLKFFYAKNAKNYIVLTGNQESQQTLGYVGADLMLYLKTMGVDSWFIGDTFNKRKLEKRYHLPVQAIIEFGYAQTEPLAHKIKDITEVVTPGEYPSWYLAGVYAALLAPTAFNRQNFIFSYQNHLVSLKVTDSPYADLERGILKYNFELASGRNISHIS</sequence>
<feature type="domain" description="Putative nitroreductase TM1586" evidence="1">
    <location>
        <begin position="473"/>
        <end position="674"/>
    </location>
</feature>
<dbReference type="InterPro" id="IPR000415">
    <property type="entry name" value="Nitroreductase-like"/>
</dbReference>
<evidence type="ECO:0000259" key="1">
    <source>
        <dbReference type="Pfam" id="PF14512"/>
    </source>
</evidence>
<organism evidence="2 3">
    <name type="scientific">Lactobacillus psittaci DSM 15354</name>
    <dbReference type="NCBI Taxonomy" id="1122152"/>
    <lineage>
        <taxon>Bacteria</taxon>
        <taxon>Bacillati</taxon>
        <taxon>Bacillota</taxon>
        <taxon>Bacilli</taxon>
        <taxon>Lactobacillales</taxon>
        <taxon>Lactobacillaceae</taxon>
        <taxon>Lactobacillus</taxon>
    </lineage>
</organism>
<protein>
    <submittedName>
        <fullName evidence="2">Nitroreductase</fullName>
    </submittedName>
</protein>
<name>A0A0R1S6H6_9LACO</name>
<dbReference type="InterPro" id="IPR029478">
    <property type="entry name" value="TM1586_NiRdase"/>
</dbReference>
<dbReference type="SUPFAM" id="SSF55469">
    <property type="entry name" value="FMN-dependent nitroreductase-like"/>
    <property type="match status" value="1"/>
</dbReference>
<gene>
    <name evidence="2" type="ORF">FC23_GL000459</name>
</gene>
<dbReference type="Proteomes" id="UP000051931">
    <property type="component" value="Unassembled WGS sequence"/>
</dbReference>